<reference evidence="7 8" key="1">
    <citation type="journal article" date="2006" name="Science">
        <title>The genome of black cottonwood, Populus trichocarpa (Torr. &amp; Gray).</title>
        <authorList>
            <person name="Tuskan G.A."/>
            <person name="Difazio S."/>
            <person name="Jansson S."/>
            <person name="Bohlmann J."/>
            <person name="Grigoriev I."/>
            <person name="Hellsten U."/>
            <person name="Putnam N."/>
            <person name="Ralph S."/>
            <person name="Rombauts S."/>
            <person name="Salamov A."/>
            <person name="Schein J."/>
            <person name="Sterck L."/>
            <person name="Aerts A."/>
            <person name="Bhalerao R.R."/>
            <person name="Bhalerao R.P."/>
            <person name="Blaudez D."/>
            <person name="Boerjan W."/>
            <person name="Brun A."/>
            <person name="Brunner A."/>
            <person name="Busov V."/>
            <person name="Campbell M."/>
            <person name="Carlson J."/>
            <person name="Chalot M."/>
            <person name="Chapman J."/>
            <person name="Chen G.L."/>
            <person name="Cooper D."/>
            <person name="Coutinho P.M."/>
            <person name="Couturier J."/>
            <person name="Covert S."/>
            <person name="Cronk Q."/>
            <person name="Cunningham R."/>
            <person name="Davis J."/>
            <person name="Degroeve S."/>
            <person name="Dejardin A."/>
            <person name="Depamphilis C."/>
            <person name="Detter J."/>
            <person name="Dirks B."/>
            <person name="Dubchak I."/>
            <person name="Duplessis S."/>
            <person name="Ehlting J."/>
            <person name="Ellis B."/>
            <person name="Gendler K."/>
            <person name="Goodstein D."/>
            <person name="Gribskov M."/>
            <person name="Grimwood J."/>
            <person name="Groover A."/>
            <person name="Gunter L."/>
            <person name="Hamberger B."/>
            <person name="Heinze B."/>
            <person name="Helariutta Y."/>
            <person name="Henrissat B."/>
            <person name="Holligan D."/>
            <person name="Holt R."/>
            <person name="Huang W."/>
            <person name="Islam-Faridi N."/>
            <person name="Jones S."/>
            <person name="Jones-Rhoades M."/>
            <person name="Jorgensen R."/>
            <person name="Joshi C."/>
            <person name="Kangasjarvi J."/>
            <person name="Karlsson J."/>
            <person name="Kelleher C."/>
            <person name="Kirkpatrick R."/>
            <person name="Kirst M."/>
            <person name="Kohler A."/>
            <person name="Kalluri U."/>
            <person name="Larimer F."/>
            <person name="Leebens-Mack J."/>
            <person name="Leple J.C."/>
            <person name="Locascio P."/>
            <person name="Lou Y."/>
            <person name="Lucas S."/>
            <person name="Martin F."/>
            <person name="Montanini B."/>
            <person name="Napoli C."/>
            <person name="Nelson D.R."/>
            <person name="Nelson C."/>
            <person name="Nieminen K."/>
            <person name="Nilsson O."/>
            <person name="Pereda V."/>
            <person name="Peter G."/>
            <person name="Philippe R."/>
            <person name="Pilate G."/>
            <person name="Poliakov A."/>
            <person name="Razumovskaya J."/>
            <person name="Richardson P."/>
            <person name="Rinaldi C."/>
            <person name="Ritland K."/>
            <person name="Rouze P."/>
            <person name="Ryaboy D."/>
            <person name="Schmutz J."/>
            <person name="Schrader J."/>
            <person name="Segerman B."/>
            <person name="Shin H."/>
            <person name="Siddiqui A."/>
            <person name="Sterky F."/>
            <person name="Terry A."/>
            <person name="Tsai C.J."/>
            <person name="Uberbacher E."/>
            <person name="Unneberg P."/>
            <person name="Vahala J."/>
            <person name="Wall K."/>
            <person name="Wessler S."/>
            <person name="Yang G."/>
            <person name="Yin T."/>
            <person name="Douglas C."/>
            <person name="Marra M."/>
            <person name="Sandberg G."/>
            <person name="Van de Peer Y."/>
            <person name="Rokhsar D."/>
        </authorList>
    </citation>
    <scope>NUCLEOTIDE SEQUENCE [LARGE SCALE GENOMIC DNA]</scope>
    <source>
        <strain evidence="8">cv. Nisqually</strain>
        <strain evidence="7">Nisqually-1</strain>
    </source>
</reference>
<organism evidence="7 8">
    <name type="scientific">Populus trichocarpa</name>
    <name type="common">Western balsam poplar</name>
    <name type="synonym">Populus balsamifera subsp. trichocarpa</name>
    <dbReference type="NCBI Taxonomy" id="3694"/>
    <lineage>
        <taxon>Eukaryota</taxon>
        <taxon>Viridiplantae</taxon>
        <taxon>Streptophyta</taxon>
        <taxon>Embryophyta</taxon>
        <taxon>Tracheophyta</taxon>
        <taxon>Spermatophyta</taxon>
        <taxon>Magnoliopsida</taxon>
        <taxon>eudicotyledons</taxon>
        <taxon>Gunneridae</taxon>
        <taxon>Pentapetalae</taxon>
        <taxon>rosids</taxon>
        <taxon>fabids</taxon>
        <taxon>Malpighiales</taxon>
        <taxon>Salicaceae</taxon>
        <taxon>Saliceae</taxon>
        <taxon>Populus</taxon>
    </lineage>
</organism>
<dbReference type="Proteomes" id="UP000006729">
    <property type="component" value="Chromosome 14"/>
</dbReference>
<dbReference type="InterPro" id="IPR055135">
    <property type="entry name" value="PRMT_dom"/>
</dbReference>
<proteinExistence type="predicted"/>
<evidence type="ECO:0000256" key="2">
    <source>
        <dbReference type="ARBA" id="ARBA00022679"/>
    </source>
</evidence>
<dbReference type="InterPro" id="IPR025799">
    <property type="entry name" value="Arg_MeTrfase"/>
</dbReference>
<dbReference type="EMBL" id="CM009303">
    <property type="protein sequence ID" value="RQO99512.1"/>
    <property type="molecule type" value="Genomic_DNA"/>
</dbReference>
<evidence type="ECO:0000256" key="3">
    <source>
        <dbReference type="ARBA" id="ARBA00022691"/>
    </source>
</evidence>
<dbReference type="EMBL" id="CM009303">
    <property type="protein sequence ID" value="RQO99513.1"/>
    <property type="molecule type" value="Genomic_DNA"/>
</dbReference>
<dbReference type="SMR" id="A0A3N7FX31"/>
<keyword evidence="2 4" id="KW-0808">Transferase</keyword>
<dbReference type="InterPro" id="IPR029063">
    <property type="entry name" value="SAM-dependent_MTases_sf"/>
</dbReference>
<keyword evidence="3 4" id="KW-0949">S-adenosyl-L-methionine</keyword>
<dbReference type="PANTHER" id="PTHR11006">
    <property type="entry name" value="PROTEIN ARGININE N-METHYLTRANSFERASE"/>
    <property type="match status" value="1"/>
</dbReference>
<feature type="domain" description="Protein arginine N-methyltransferase" evidence="6">
    <location>
        <begin position="161"/>
        <end position="209"/>
    </location>
</feature>
<dbReference type="Gene3D" id="2.70.160.11">
    <property type="entry name" value="Hnrnp arginine n-methyltransferase1"/>
    <property type="match status" value="1"/>
</dbReference>
<feature type="region of interest" description="Disordered" evidence="5">
    <location>
        <begin position="140"/>
        <end position="160"/>
    </location>
</feature>
<dbReference type="GO" id="GO:0032259">
    <property type="term" value="P:methylation"/>
    <property type="evidence" value="ECO:0007669"/>
    <property type="project" value="UniProtKB-KW"/>
</dbReference>
<dbReference type="Gramene" id="Potri.014G004000.2.v4.1">
    <property type="protein sequence ID" value="Potri.014G004000.2.v4.1"/>
    <property type="gene ID" value="Potri.014G004000.v4.1"/>
</dbReference>
<dbReference type="GO" id="GO:0006355">
    <property type="term" value="P:regulation of DNA-templated transcription"/>
    <property type="evidence" value="ECO:0000318"/>
    <property type="project" value="GO_Central"/>
</dbReference>
<dbReference type="GO" id="GO:0006338">
    <property type="term" value="P:chromatin remodeling"/>
    <property type="evidence" value="ECO:0000318"/>
    <property type="project" value="GO_Central"/>
</dbReference>
<keyword evidence="8" id="KW-1185">Reference proteome</keyword>
<evidence type="ECO:0000313" key="7">
    <source>
        <dbReference type="EMBL" id="RQO99513.1"/>
    </source>
</evidence>
<evidence type="ECO:0000313" key="8">
    <source>
        <dbReference type="Proteomes" id="UP000006729"/>
    </source>
</evidence>
<dbReference type="AlphaFoldDB" id="A0A3N7FX31"/>
<evidence type="ECO:0000256" key="1">
    <source>
        <dbReference type="ARBA" id="ARBA00022603"/>
    </source>
</evidence>
<dbReference type="GO" id="GO:0042054">
    <property type="term" value="F:histone methyltransferase activity"/>
    <property type="evidence" value="ECO:0000318"/>
    <property type="project" value="GO_Central"/>
</dbReference>
<feature type="domain" description="Protein arginine N-methyltransferase" evidence="6">
    <location>
        <begin position="23"/>
        <end position="127"/>
    </location>
</feature>
<dbReference type="OrthoDB" id="7848332at2759"/>
<dbReference type="PROSITE" id="PS51678">
    <property type="entry name" value="SAM_MT_PRMT"/>
    <property type="match status" value="1"/>
</dbReference>
<name>A0A3N7FX31_POPTR</name>
<reference evidence="7" key="2">
    <citation type="submission" date="2017-07" db="EMBL/GenBank/DDBJ databases">
        <title>WGS assembly of Populus trichocarpa.</title>
        <authorList>
            <person name="Tuskan G."/>
            <person name="Difazio S."/>
            <person name="Jansson S."/>
            <person name="Bohlmann J."/>
            <person name="Grigoriev I."/>
            <person name="Hellsten U."/>
            <person name="Putnam N."/>
            <person name="Ralph S."/>
            <person name="Rombauts S."/>
            <person name="Salamov A."/>
            <person name="Schein J."/>
            <person name="Sterck L."/>
            <person name="Aerts A."/>
            <person name="Bhalerao R."/>
            <person name="Bhalerao R."/>
            <person name="Blaudez D."/>
            <person name="Boerjan W."/>
            <person name="Brun A."/>
            <person name="Brunner A."/>
            <person name="Busov V."/>
            <person name="Campbell M."/>
            <person name="Carlson J."/>
            <person name="Chalot M."/>
            <person name="Chapman J."/>
            <person name="Chen G."/>
            <person name="Cooper D."/>
            <person name="Coutinho P."/>
            <person name="Couturier J."/>
            <person name="Covert S."/>
            <person name="Cronk Q."/>
            <person name="Cunningham R."/>
            <person name="Davis J."/>
            <person name="Degroeve S."/>
            <person name="Dejardin A."/>
            <person name="Depamphilis C."/>
            <person name="Detter J."/>
            <person name="Dirks B."/>
            <person name="Dubchak I."/>
            <person name="Duplessis S."/>
            <person name="Ehlting J."/>
            <person name="Ellis B."/>
            <person name="Gendler K."/>
            <person name="Goodstein D."/>
            <person name="Gribskov M."/>
            <person name="Grimwood J."/>
            <person name="Groover A."/>
            <person name="Gunter L."/>
            <person name="Hamberger B."/>
            <person name="Heinze B."/>
            <person name="Helariutta Y."/>
            <person name="Henrissat B."/>
            <person name="Holligan D."/>
            <person name="Holt R."/>
            <person name="Huang W."/>
            <person name="Islam-Faridi N."/>
            <person name="Jones S."/>
            <person name="Jones-Rhoades M."/>
            <person name="Jorgensen R."/>
            <person name="Joshi C."/>
            <person name="Kangasjarvi J."/>
            <person name="Karlsson J."/>
            <person name="Kelleher C."/>
            <person name="Kirkpatrick R."/>
            <person name="Kirst M."/>
            <person name="Kohler A."/>
            <person name="Kalluri U."/>
            <person name="Larimer F."/>
            <person name="Leebens-Mack J."/>
            <person name="Leple J."/>
            <person name="Locascio P."/>
            <person name="Lou Y."/>
            <person name="Lucas S."/>
            <person name="Martin F."/>
            <person name="Montanini B."/>
            <person name="Napoli C."/>
            <person name="Nelson D."/>
            <person name="Nelson C."/>
            <person name="Nieminen K."/>
            <person name="Nilsson O."/>
            <person name="Pereda V."/>
            <person name="Peter G."/>
            <person name="Philippe R."/>
            <person name="Pilate G."/>
            <person name="Poliakov A."/>
            <person name="Razumovskaya J."/>
            <person name="Richardson P."/>
            <person name="Rinaldi C."/>
            <person name="Ritland K."/>
            <person name="Rouze P."/>
            <person name="Ryaboy D."/>
            <person name="Schmutz J."/>
            <person name="Schrader J."/>
            <person name="Segerman B."/>
            <person name="Shin H."/>
            <person name="Siddiqui A."/>
            <person name="Sterky F."/>
            <person name="Terry A."/>
            <person name="Tsai C."/>
            <person name="Uberbacher E."/>
            <person name="Unneberg P."/>
            <person name="Vahala J."/>
            <person name="Wall K."/>
            <person name="Wessler S."/>
            <person name="Yang G."/>
            <person name="Yin T."/>
            <person name="Douglas C."/>
            <person name="Marra M."/>
            <person name="Sandberg G."/>
            <person name="Van De Peer Y."/>
            <person name="Rokhsar D."/>
        </authorList>
    </citation>
    <scope>NUCLEOTIDE SEQUENCE</scope>
    <source>
        <strain evidence="7">Nisqually-1</strain>
    </source>
</reference>
<dbReference type="STRING" id="3694.A0A3N7FX31"/>
<dbReference type="GO" id="GO:0016274">
    <property type="term" value="F:protein-arginine N-methyltransferase activity"/>
    <property type="evidence" value="ECO:0000318"/>
    <property type="project" value="GO_Central"/>
</dbReference>
<gene>
    <name evidence="7" type="ORF">POPTR_014G004000</name>
</gene>
<evidence type="ECO:0000259" key="6">
    <source>
        <dbReference type="Pfam" id="PF22528"/>
    </source>
</evidence>
<dbReference type="SUPFAM" id="SSF53335">
    <property type="entry name" value="S-adenosyl-L-methionine-dependent methyltransferases"/>
    <property type="match status" value="1"/>
</dbReference>
<accession>A0A3N7FX31</accession>
<dbReference type="KEGG" id="pop:18104777"/>
<keyword evidence="1 4" id="KW-0489">Methyltransferase</keyword>
<sequence length="210" mass="23531">MLGSVITARDHWLKHGGLILPSNATLYMAPVTHPDRYGESIDFWQNVNGINMSAMLPLAKQCAFEEPSVESISGENVLTWPHVVKHEDFYTIAIDELESVTTRYKFRSMMRAPLHGFAFWFNVEFGWPAASPIIPQASVLPTAPSSNPSMDGSKRKKRTNQNEALVLSTAPEDPPTHWQNTLIYSYDPIDVEQDQLIEGSATITQSKENL</sequence>
<dbReference type="PANTHER" id="PTHR11006:SF73">
    <property type="entry name" value="PROTEIN ARGININE N-METHYLTRANSFERASE 6"/>
    <property type="match status" value="1"/>
</dbReference>
<evidence type="ECO:0000256" key="5">
    <source>
        <dbReference type="SAM" id="MobiDB-lite"/>
    </source>
</evidence>
<dbReference type="InParanoid" id="A0A3N7FX31"/>
<dbReference type="OMA" id="EREXARE"/>
<protein>
    <recommendedName>
        <fullName evidence="6">Protein arginine N-methyltransferase domain-containing protein</fullName>
    </recommendedName>
</protein>
<dbReference type="Pfam" id="PF22528">
    <property type="entry name" value="PRMT_C"/>
    <property type="match status" value="2"/>
</dbReference>
<evidence type="ECO:0000256" key="4">
    <source>
        <dbReference type="PROSITE-ProRule" id="PRU01015"/>
    </source>
</evidence>